<dbReference type="EMBL" id="CAJVQB010002943">
    <property type="protein sequence ID" value="CAG8592517.1"/>
    <property type="molecule type" value="Genomic_DNA"/>
</dbReference>
<reference evidence="2 3" key="1">
    <citation type="submission" date="2021-06" db="EMBL/GenBank/DDBJ databases">
        <authorList>
            <person name="Kallberg Y."/>
            <person name="Tangrot J."/>
            <person name="Rosling A."/>
        </authorList>
    </citation>
    <scope>NUCLEOTIDE SEQUENCE [LARGE SCALE GENOMIC DNA]</scope>
    <source>
        <strain evidence="2 3">120-4 pot B 10/14</strain>
    </source>
</reference>
<proteinExistence type="predicted"/>
<dbReference type="InterPro" id="IPR002044">
    <property type="entry name" value="CBM20"/>
</dbReference>
<feature type="domain" description="CBM20" evidence="1">
    <location>
        <begin position="52"/>
        <end position="106"/>
    </location>
</feature>
<evidence type="ECO:0000313" key="3">
    <source>
        <dbReference type="Proteomes" id="UP000789901"/>
    </source>
</evidence>
<gene>
    <name evidence="2" type="ORF">GMARGA_LOCUS6478</name>
</gene>
<accession>A0ABN7UJE6</accession>
<name>A0ABN7UJE6_GIGMA</name>
<dbReference type="InterPro" id="IPR013783">
    <property type="entry name" value="Ig-like_fold"/>
</dbReference>
<feature type="non-terminal residue" evidence="2">
    <location>
        <position position="337"/>
    </location>
</feature>
<keyword evidence="3" id="KW-1185">Reference proteome</keyword>
<dbReference type="Gene3D" id="2.60.40.10">
    <property type="entry name" value="Immunoglobulins"/>
    <property type="match status" value="1"/>
</dbReference>
<dbReference type="InterPro" id="IPR013784">
    <property type="entry name" value="Carb-bd-like_fold"/>
</dbReference>
<dbReference type="Pfam" id="PF00686">
    <property type="entry name" value="CBM_20"/>
    <property type="match status" value="1"/>
</dbReference>
<dbReference type="Proteomes" id="UP000789901">
    <property type="component" value="Unassembled WGS sequence"/>
</dbReference>
<sequence>MGDNETRGSSSTAAASQNGGAYASEINIGSNLPNTTMFLVHLPQIDPSIQPAVIGSCATLGKWKDTKVQLKQVPKTTLWKSDTIQIPISEDVFYKYALIASQSNMKALTNQTHNYMAVYSLPESFQSANLLEDLASVDPDLFHSDIRHLILGAIRILVQHNSLQGSTSWFKMFSLAPKLDTSYSFIDSAESYDFKNNNDQFCVALLEYLKPKIYELLNRLDVFHKVIKKLINITYNLESLIFLWNDIVGLERMDNYLCKMMKRKIIEFIKFDDPSRLKDHFNLFSNELQDIVAPEFRNKLRKLLNERNLKWKKKNIDCFQELLQNDLLQWSLEEYAR</sequence>
<dbReference type="SUPFAM" id="SSF49452">
    <property type="entry name" value="Starch-binding domain-like"/>
    <property type="match status" value="1"/>
</dbReference>
<evidence type="ECO:0000259" key="1">
    <source>
        <dbReference type="Pfam" id="PF00686"/>
    </source>
</evidence>
<organism evidence="2 3">
    <name type="scientific">Gigaspora margarita</name>
    <dbReference type="NCBI Taxonomy" id="4874"/>
    <lineage>
        <taxon>Eukaryota</taxon>
        <taxon>Fungi</taxon>
        <taxon>Fungi incertae sedis</taxon>
        <taxon>Mucoromycota</taxon>
        <taxon>Glomeromycotina</taxon>
        <taxon>Glomeromycetes</taxon>
        <taxon>Diversisporales</taxon>
        <taxon>Gigasporaceae</taxon>
        <taxon>Gigaspora</taxon>
    </lineage>
</organism>
<protein>
    <submittedName>
        <fullName evidence="2">13744_t:CDS:1</fullName>
    </submittedName>
</protein>
<comment type="caution">
    <text evidence="2">The sequence shown here is derived from an EMBL/GenBank/DDBJ whole genome shotgun (WGS) entry which is preliminary data.</text>
</comment>
<evidence type="ECO:0000313" key="2">
    <source>
        <dbReference type="EMBL" id="CAG8592517.1"/>
    </source>
</evidence>